<evidence type="ECO:0000313" key="2">
    <source>
        <dbReference type="Proteomes" id="UP000053766"/>
    </source>
</evidence>
<organism evidence="1 2">
    <name type="scientific">Dictyocaulus viviparus</name>
    <name type="common">Bovine lungworm</name>
    <dbReference type="NCBI Taxonomy" id="29172"/>
    <lineage>
        <taxon>Eukaryota</taxon>
        <taxon>Metazoa</taxon>
        <taxon>Ecdysozoa</taxon>
        <taxon>Nematoda</taxon>
        <taxon>Chromadorea</taxon>
        <taxon>Rhabditida</taxon>
        <taxon>Rhabditina</taxon>
        <taxon>Rhabditomorpha</taxon>
        <taxon>Strongyloidea</taxon>
        <taxon>Metastrongylidae</taxon>
        <taxon>Dictyocaulus</taxon>
    </lineage>
</organism>
<accession>A0A0D8XFG7</accession>
<name>A0A0D8XFG7_DICVI</name>
<dbReference type="Proteomes" id="UP000053766">
    <property type="component" value="Unassembled WGS sequence"/>
</dbReference>
<protein>
    <submittedName>
        <fullName evidence="1">Uncharacterized protein</fullName>
    </submittedName>
</protein>
<reference evidence="1 2" key="1">
    <citation type="submission" date="2013-11" db="EMBL/GenBank/DDBJ databases">
        <title>Draft genome of the bovine lungworm Dictyocaulus viviparus.</title>
        <authorList>
            <person name="Mitreva M."/>
        </authorList>
    </citation>
    <scope>NUCLEOTIDE SEQUENCE [LARGE SCALE GENOMIC DNA]</scope>
    <source>
        <strain evidence="1 2">HannoverDv2000</strain>
    </source>
</reference>
<dbReference type="AlphaFoldDB" id="A0A0D8XFG7"/>
<dbReference type="EMBL" id="KN716661">
    <property type="protein sequence ID" value="KJH42477.1"/>
    <property type="molecule type" value="Genomic_DNA"/>
</dbReference>
<gene>
    <name evidence="1" type="ORF">DICVIV_11535</name>
</gene>
<proteinExistence type="predicted"/>
<sequence length="39" mass="4658">MPTIQLQQQQYIRQLVIITLIRLVLLEILARENRHLSDS</sequence>
<evidence type="ECO:0000313" key="1">
    <source>
        <dbReference type="EMBL" id="KJH42477.1"/>
    </source>
</evidence>
<keyword evidence="2" id="KW-1185">Reference proteome</keyword>
<reference evidence="2" key="2">
    <citation type="journal article" date="2016" name="Sci. Rep.">
        <title>Dictyocaulus viviparus genome, variome and transcriptome elucidate lungworm biology and support future intervention.</title>
        <authorList>
            <person name="McNulty S.N."/>
            <person name="Strube C."/>
            <person name="Rosa B.A."/>
            <person name="Martin J.C."/>
            <person name="Tyagi R."/>
            <person name="Choi Y.J."/>
            <person name="Wang Q."/>
            <person name="Hallsworth Pepin K."/>
            <person name="Zhang X."/>
            <person name="Ozersky P."/>
            <person name="Wilson R.K."/>
            <person name="Sternberg P.W."/>
            <person name="Gasser R.B."/>
            <person name="Mitreva M."/>
        </authorList>
    </citation>
    <scope>NUCLEOTIDE SEQUENCE [LARGE SCALE GENOMIC DNA]</scope>
    <source>
        <strain evidence="2">HannoverDv2000</strain>
    </source>
</reference>